<dbReference type="AlphaFoldDB" id="A0A248LL93"/>
<dbReference type="EMBL" id="CP022115">
    <property type="protein sequence ID" value="ASJ25537.1"/>
    <property type="molecule type" value="Genomic_DNA"/>
</dbReference>
<sequence length="43" mass="4616">MQIPLAVAGRGQPCWCRGHQTERTGLLSGRPCETGQVLRPAPS</sequence>
<proteinExistence type="predicted"/>
<evidence type="ECO:0000313" key="1">
    <source>
        <dbReference type="EMBL" id="ASJ25537.1"/>
    </source>
</evidence>
<gene>
    <name evidence="1" type="ORF">LHGZ1_2706</name>
</gene>
<dbReference type="Proteomes" id="UP000197424">
    <property type="component" value="Chromosome"/>
</dbReference>
<reference evidence="2" key="1">
    <citation type="submission" date="2017-06" db="EMBL/GenBank/DDBJ databases">
        <title>Whole genome sequence of Laribacter hongkongensis LHGZ1.</title>
        <authorList>
            <person name="Chen D."/>
            <person name="Wu H."/>
            <person name="Chen J."/>
        </authorList>
    </citation>
    <scope>NUCLEOTIDE SEQUENCE [LARGE SCALE GENOMIC DNA]</scope>
    <source>
        <strain evidence="2">LHGZ1</strain>
    </source>
</reference>
<protein>
    <submittedName>
        <fullName evidence="1">Uncharacterized protein</fullName>
    </submittedName>
</protein>
<accession>A0A248LL93</accession>
<evidence type="ECO:0000313" key="2">
    <source>
        <dbReference type="Proteomes" id="UP000197424"/>
    </source>
</evidence>
<name>A0A248LL93_9NEIS</name>
<organism evidence="1 2">
    <name type="scientific">Laribacter hongkongensis</name>
    <dbReference type="NCBI Taxonomy" id="168471"/>
    <lineage>
        <taxon>Bacteria</taxon>
        <taxon>Pseudomonadati</taxon>
        <taxon>Pseudomonadota</taxon>
        <taxon>Betaproteobacteria</taxon>
        <taxon>Neisseriales</taxon>
        <taxon>Aquaspirillaceae</taxon>
        <taxon>Laribacter</taxon>
    </lineage>
</organism>